<gene>
    <name evidence="2" type="ORF">FHX74_000336</name>
</gene>
<dbReference type="InterPro" id="IPR029068">
    <property type="entry name" value="Glyas_Bleomycin-R_OHBP_Dase"/>
</dbReference>
<dbReference type="AlphaFoldDB" id="A0A7W3IPA9"/>
<evidence type="ECO:0000259" key="1">
    <source>
        <dbReference type="Pfam" id="PF13468"/>
    </source>
</evidence>
<proteinExistence type="predicted"/>
<sequence length="220" mass="23836">MRFDHLSYAAGPDGLAATAERLSAQLGAPFVDGGFHPRFGTRNRVLPLTGGHYLEVVEVLDHPAADKMAFGQAVRERSLKGGGWLGWVVAVDDIAPIERRLERPARAGNRQLPDGTRLEWLQIGVNDLRSDPQLPFFIQWLSEPALHPSRAGGAGENGTGPKVQLLGLEVAGDPDRIDDWLGGRTDPVLSDVRIDWIDTDGTEPGIVAAHFDTPDGTVRI</sequence>
<dbReference type="RefSeq" id="WP_182558351.1">
    <property type="nucleotide sequence ID" value="NZ_JACGWT010000001.1"/>
</dbReference>
<accession>A0A7W3IPA9</accession>
<organism evidence="2 3">
    <name type="scientific">Microlunatus kandeliicorticis</name>
    <dbReference type="NCBI Taxonomy" id="1759536"/>
    <lineage>
        <taxon>Bacteria</taxon>
        <taxon>Bacillati</taxon>
        <taxon>Actinomycetota</taxon>
        <taxon>Actinomycetes</taxon>
        <taxon>Propionibacteriales</taxon>
        <taxon>Propionibacteriaceae</taxon>
        <taxon>Microlunatus</taxon>
    </lineage>
</organism>
<dbReference type="Proteomes" id="UP000523079">
    <property type="component" value="Unassembled WGS sequence"/>
</dbReference>
<protein>
    <recommendedName>
        <fullName evidence="1">Glyoxalase-like domain-containing protein</fullName>
    </recommendedName>
</protein>
<dbReference type="Pfam" id="PF13468">
    <property type="entry name" value="Glyoxalase_3"/>
    <property type="match status" value="1"/>
</dbReference>
<comment type="caution">
    <text evidence="2">The sequence shown here is derived from an EMBL/GenBank/DDBJ whole genome shotgun (WGS) entry which is preliminary data.</text>
</comment>
<dbReference type="EMBL" id="JACGWT010000001">
    <property type="protein sequence ID" value="MBA8792742.1"/>
    <property type="molecule type" value="Genomic_DNA"/>
</dbReference>
<dbReference type="SUPFAM" id="SSF54593">
    <property type="entry name" value="Glyoxalase/Bleomycin resistance protein/Dihydroxybiphenyl dioxygenase"/>
    <property type="match status" value="1"/>
</dbReference>
<reference evidence="2 3" key="1">
    <citation type="submission" date="2020-07" db="EMBL/GenBank/DDBJ databases">
        <title>Sequencing the genomes of 1000 actinobacteria strains.</title>
        <authorList>
            <person name="Klenk H.-P."/>
        </authorList>
    </citation>
    <scope>NUCLEOTIDE SEQUENCE [LARGE SCALE GENOMIC DNA]</scope>
    <source>
        <strain evidence="2 3">DSM 100723</strain>
    </source>
</reference>
<keyword evidence="3" id="KW-1185">Reference proteome</keyword>
<evidence type="ECO:0000313" key="3">
    <source>
        <dbReference type="Proteomes" id="UP000523079"/>
    </source>
</evidence>
<dbReference type="Gene3D" id="3.10.180.10">
    <property type="entry name" value="2,3-Dihydroxybiphenyl 1,2-Dioxygenase, domain 1"/>
    <property type="match status" value="1"/>
</dbReference>
<name>A0A7W3IPA9_9ACTN</name>
<evidence type="ECO:0000313" key="2">
    <source>
        <dbReference type="EMBL" id="MBA8792742.1"/>
    </source>
</evidence>
<dbReference type="InterPro" id="IPR025870">
    <property type="entry name" value="Glyoxalase-like_dom"/>
</dbReference>
<feature type="domain" description="Glyoxalase-like" evidence="1">
    <location>
        <begin position="3"/>
        <end position="172"/>
    </location>
</feature>